<comment type="similarity">
    <text evidence="1 6">Belongs to the universal ribosomal protein uS8 family.</text>
</comment>
<dbReference type="Pfam" id="PF00410">
    <property type="entry name" value="Ribosomal_S8"/>
    <property type="match status" value="1"/>
</dbReference>
<dbReference type="Gene3D" id="3.30.1490.10">
    <property type="match status" value="1"/>
</dbReference>
<evidence type="ECO:0000256" key="6">
    <source>
        <dbReference type="RuleBase" id="RU003660"/>
    </source>
</evidence>
<gene>
    <name evidence="7" type="ORF">A2110_00770</name>
</gene>
<sequence>MYIDLINRIKNAQAARRRITRTPYTKMDAAITNILIRHGFVDKVAVIGRGAKKILKISLPAKRTVHAFQALSKPSLDRYAGARELKPVQGGRGLLVVSTPMGVLSGDEAKKQHVGGKLLFKVW</sequence>
<evidence type="ECO:0000313" key="7">
    <source>
        <dbReference type="EMBL" id="OGG37654.1"/>
    </source>
</evidence>
<dbReference type="InterPro" id="IPR000630">
    <property type="entry name" value="Ribosomal_uS8"/>
</dbReference>
<evidence type="ECO:0000256" key="2">
    <source>
        <dbReference type="ARBA" id="ARBA00022980"/>
    </source>
</evidence>
<dbReference type="PROSITE" id="PS00053">
    <property type="entry name" value="RIBOSOMAL_S8"/>
    <property type="match status" value="1"/>
</dbReference>
<dbReference type="STRING" id="1798468.A2110_00770"/>
<keyword evidence="2 6" id="KW-0689">Ribosomal protein</keyword>
<dbReference type="Gene3D" id="3.30.1370.30">
    <property type="match status" value="1"/>
</dbReference>
<dbReference type="PANTHER" id="PTHR11758">
    <property type="entry name" value="40S RIBOSOMAL PROTEIN S15A"/>
    <property type="match status" value="1"/>
</dbReference>
<dbReference type="GO" id="GO:0005840">
    <property type="term" value="C:ribosome"/>
    <property type="evidence" value="ECO:0007669"/>
    <property type="project" value="UniProtKB-KW"/>
</dbReference>
<evidence type="ECO:0000256" key="3">
    <source>
        <dbReference type="ARBA" id="ARBA00023274"/>
    </source>
</evidence>
<comment type="caution">
    <text evidence="7">The sequence shown here is derived from an EMBL/GenBank/DDBJ whole genome shotgun (WGS) entry which is preliminary data.</text>
</comment>
<dbReference type="SUPFAM" id="SSF56047">
    <property type="entry name" value="Ribosomal protein S8"/>
    <property type="match status" value="1"/>
</dbReference>
<dbReference type="AlphaFoldDB" id="A0A1F6BL57"/>
<dbReference type="EMBL" id="MFKH01000006">
    <property type="protein sequence ID" value="OGG37654.1"/>
    <property type="molecule type" value="Genomic_DNA"/>
</dbReference>
<dbReference type="InterPro" id="IPR035987">
    <property type="entry name" value="Ribosomal_uS8_sf"/>
</dbReference>
<evidence type="ECO:0000256" key="1">
    <source>
        <dbReference type="ARBA" id="ARBA00006471"/>
    </source>
</evidence>
<accession>A0A1F6BL57</accession>
<proteinExistence type="inferred from homology"/>
<dbReference type="GO" id="GO:0006412">
    <property type="term" value="P:translation"/>
    <property type="evidence" value="ECO:0007669"/>
    <property type="project" value="InterPro"/>
</dbReference>
<keyword evidence="3 6" id="KW-0687">Ribonucleoprotein</keyword>
<evidence type="ECO:0000256" key="4">
    <source>
        <dbReference type="ARBA" id="ARBA00035258"/>
    </source>
</evidence>
<dbReference type="Proteomes" id="UP000176273">
    <property type="component" value="Unassembled WGS sequence"/>
</dbReference>
<dbReference type="GO" id="GO:0003735">
    <property type="term" value="F:structural constituent of ribosome"/>
    <property type="evidence" value="ECO:0007669"/>
    <property type="project" value="InterPro"/>
</dbReference>
<evidence type="ECO:0000256" key="5">
    <source>
        <dbReference type="ARBA" id="ARBA00035525"/>
    </source>
</evidence>
<protein>
    <recommendedName>
        <fullName evidence="4">Small ribosomal subunit protein uS8</fullName>
    </recommendedName>
    <alternativeName>
        <fullName evidence="5">30S ribosomal protein S8</fullName>
    </alternativeName>
</protein>
<dbReference type="GO" id="GO:1990904">
    <property type="term" value="C:ribonucleoprotein complex"/>
    <property type="evidence" value="ECO:0007669"/>
    <property type="project" value="UniProtKB-KW"/>
</dbReference>
<organism evidence="7 8">
    <name type="scientific">Candidatus Jorgensenbacteria bacterium GWA1_54_12</name>
    <dbReference type="NCBI Taxonomy" id="1798468"/>
    <lineage>
        <taxon>Bacteria</taxon>
        <taxon>Candidatus Joergenseniibacteriota</taxon>
    </lineage>
</organism>
<name>A0A1F6BL57_9BACT</name>
<evidence type="ECO:0000313" key="8">
    <source>
        <dbReference type="Proteomes" id="UP000176273"/>
    </source>
</evidence>
<reference evidence="7 8" key="1">
    <citation type="journal article" date="2016" name="Nat. Commun.">
        <title>Thousands of microbial genomes shed light on interconnected biogeochemical processes in an aquifer system.</title>
        <authorList>
            <person name="Anantharaman K."/>
            <person name="Brown C.T."/>
            <person name="Hug L.A."/>
            <person name="Sharon I."/>
            <person name="Castelle C.J."/>
            <person name="Probst A.J."/>
            <person name="Thomas B.C."/>
            <person name="Singh A."/>
            <person name="Wilkins M.J."/>
            <person name="Karaoz U."/>
            <person name="Brodie E.L."/>
            <person name="Williams K.H."/>
            <person name="Hubbard S.S."/>
            <person name="Banfield J.F."/>
        </authorList>
    </citation>
    <scope>NUCLEOTIDE SEQUENCE [LARGE SCALE GENOMIC DNA]</scope>
</reference>
<dbReference type="InterPro" id="IPR047863">
    <property type="entry name" value="Ribosomal_uS8_CS"/>
</dbReference>